<evidence type="ECO:0000313" key="1">
    <source>
        <dbReference type="EMBL" id="MCC2032982.1"/>
    </source>
</evidence>
<sequence length="221" mass="23744">MNPAGESTRTAPRLTFQLPGRWLAVDPRDRAAASLRIDDVVREVVGPADDAALARRRLRDPLRAAVERAMDAGAHALFLCIEIVPDLATPAALTIHAPDGMRMSPAIGTSADAVLGVLRESFEALEVDGVDTARRLDGPRASMLRIDRVHQEAVEEDGVTAIATRFEAEYWFAVPGTKQVVLASFATPLGEIRSAMLNLFDSIALAASFDGEEPAPIHSPE</sequence>
<dbReference type="EMBL" id="JAGTTN010000004">
    <property type="protein sequence ID" value="MCC2032982.1"/>
    <property type="molecule type" value="Genomic_DNA"/>
</dbReference>
<proteinExistence type="predicted"/>
<protein>
    <submittedName>
        <fullName evidence="1">Uncharacterized protein</fullName>
    </submittedName>
</protein>
<accession>A0A9X1S3X9</accession>
<keyword evidence="2" id="KW-1185">Reference proteome</keyword>
<organism evidence="1 2">
    <name type="scientific">Microbacterium allomyrinae</name>
    <dbReference type="NCBI Taxonomy" id="2830666"/>
    <lineage>
        <taxon>Bacteria</taxon>
        <taxon>Bacillati</taxon>
        <taxon>Actinomycetota</taxon>
        <taxon>Actinomycetes</taxon>
        <taxon>Micrococcales</taxon>
        <taxon>Microbacteriaceae</taxon>
        <taxon>Microbacterium</taxon>
    </lineage>
</organism>
<dbReference type="AlphaFoldDB" id="A0A9X1S3X9"/>
<comment type="caution">
    <text evidence="1">The sequence shown here is derived from an EMBL/GenBank/DDBJ whole genome shotgun (WGS) entry which is preliminary data.</text>
</comment>
<gene>
    <name evidence="1" type="ORF">KEC57_12410</name>
</gene>
<name>A0A9X1S3X9_9MICO</name>
<evidence type="ECO:0000313" key="2">
    <source>
        <dbReference type="Proteomes" id="UP001139354"/>
    </source>
</evidence>
<dbReference type="RefSeq" id="WP_229384952.1">
    <property type="nucleotide sequence ID" value="NZ_JAGTTN010000004.1"/>
</dbReference>
<reference evidence="1" key="1">
    <citation type="submission" date="2021-04" db="EMBL/GenBank/DDBJ databases">
        <title>Microbacterium tenobrionis sp. nov. and Microbacterium allomyrinae sp. nov., isolated from larvae of Tenobrio molitor and Allomyrina dichotoma, respectively.</title>
        <authorList>
            <person name="Lee S.D."/>
        </authorList>
    </citation>
    <scope>NUCLEOTIDE SEQUENCE</scope>
    <source>
        <strain evidence="1">BWT-G7</strain>
    </source>
</reference>
<dbReference type="Proteomes" id="UP001139354">
    <property type="component" value="Unassembled WGS sequence"/>
</dbReference>